<evidence type="ECO:0000256" key="2">
    <source>
        <dbReference type="ARBA" id="ARBA00022485"/>
    </source>
</evidence>
<dbReference type="PANTHER" id="PTHR43034:SF2">
    <property type="entry name" value="ION-TRANSLOCATING OXIDOREDUCTASE COMPLEX SUBUNIT C"/>
    <property type="match status" value="1"/>
</dbReference>
<feature type="binding site" evidence="8">
    <location>
        <position position="427"/>
    </location>
    <ligand>
        <name>[4Fe-4S] cluster</name>
        <dbReference type="ChEBI" id="CHEBI:49883"/>
        <label>2</label>
    </ligand>
</feature>
<sequence>MKSERKIWTFHGGVHPEFNKEQSTTCPISTVKLPKRLIIPVQQHIGAPTEVLVASGEQVFKGQLIAKMADGQLGASIHAPSSGIIGKIEKQAIPHPSALDALCIELILDGKDNWGDCRLPPYIDFAQIDNERLLKRIDEAGLVGLGGAAFPSYVKVSSSTKHQIETLVINGAECEPYISCDDLLMRERADEIVTGIRILLQLLKPQQCLVGIEDNKPEAISAMQRATESLDKVHICAIPTLYPSGGEKQLIKILTGKEVPAGDIPLDLDILCHNIATTYALYKAVVKGEPLISRVLTITGDGVKQPQNMEALIGTPISDLIEQAGGYTANAQRLIMGGPMMGIPLKNDNNPMVKASNCFLVASVTSLQQAHSIHASQPQMPCIRCGQCMQVCPAELLPQQLYWHTQAKDFERVTAHNLNSCIECGCCDFVCPSHIPLVSYFRFAKSEIHVQEVALKKSDLSRKRHEFLEFRKAREKQEREEKRRKHKEALQKKKAAMAAKKKVAGEKVEDDPKAAAIKAALARTKAKKAERARKIEH</sequence>
<dbReference type="InterPro" id="IPR011538">
    <property type="entry name" value="Nuo51_FMN-bd"/>
</dbReference>
<dbReference type="NCBIfam" id="TIGR01945">
    <property type="entry name" value="rnfC"/>
    <property type="match status" value="1"/>
</dbReference>
<evidence type="ECO:0000256" key="3">
    <source>
        <dbReference type="ARBA" id="ARBA00022723"/>
    </source>
</evidence>
<gene>
    <name evidence="11" type="primary">rsxC</name>
    <name evidence="8" type="synonym">rnfC</name>
    <name evidence="11" type="ORF">ENJ51_02130</name>
</gene>
<feature type="binding site" evidence="8">
    <location>
        <position position="392"/>
    </location>
    <ligand>
        <name>[4Fe-4S] cluster</name>
        <dbReference type="ChEBI" id="CHEBI:49883"/>
        <label>2</label>
    </ligand>
</feature>
<feature type="domain" description="4Fe-4S ferredoxin-type" evidence="10">
    <location>
        <begin position="371"/>
        <end position="402"/>
    </location>
</feature>
<dbReference type="PANTHER" id="PTHR43034">
    <property type="entry name" value="ION-TRANSLOCATING OXIDOREDUCTASE COMPLEX SUBUNIT C"/>
    <property type="match status" value="1"/>
</dbReference>
<feature type="binding site" evidence="8">
    <location>
        <position position="382"/>
    </location>
    <ligand>
        <name>[4Fe-4S] cluster</name>
        <dbReference type="ChEBI" id="CHEBI:49883"/>
        <label>1</label>
    </ligand>
</feature>
<keyword evidence="4 8" id="KW-0677">Repeat</keyword>
<evidence type="ECO:0000256" key="1">
    <source>
        <dbReference type="ARBA" id="ARBA00022448"/>
    </source>
</evidence>
<comment type="caution">
    <text evidence="11">The sequence shown here is derived from an EMBL/GenBank/DDBJ whole genome shotgun (WGS) entry which is preliminary data.</text>
</comment>
<evidence type="ECO:0000313" key="11">
    <source>
        <dbReference type="EMBL" id="HFC91592.1"/>
    </source>
</evidence>
<dbReference type="HAMAP" id="MF_00461">
    <property type="entry name" value="RsxC_RnfC"/>
    <property type="match status" value="1"/>
</dbReference>
<evidence type="ECO:0000259" key="10">
    <source>
        <dbReference type="PROSITE" id="PS51379"/>
    </source>
</evidence>
<feature type="domain" description="4Fe-4S ferredoxin-type" evidence="10">
    <location>
        <begin position="411"/>
        <end position="441"/>
    </location>
</feature>
<feature type="binding site" evidence="8">
    <location>
        <position position="424"/>
    </location>
    <ligand>
        <name>[4Fe-4S] cluster</name>
        <dbReference type="ChEBI" id="CHEBI:49883"/>
        <label>2</label>
    </ligand>
</feature>
<feature type="region of interest" description="Disordered" evidence="9">
    <location>
        <begin position="474"/>
        <end position="508"/>
    </location>
</feature>
<organism evidence="11">
    <name type="scientific">Leucothrix mucor</name>
    <dbReference type="NCBI Taxonomy" id="45248"/>
    <lineage>
        <taxon>Bacteria</taxon>
        <taxon>Pseudomonadati</taxon>
        <taxon>Pseudomonadota</taxon>
        <taxon>Gammaproteobacteria</taxon>
        <taxon>Thiotrichales</taxon>
        <taxon>Thiotrichaceae</taxon>
        <taxon>Leucothrix</taxon>
    </lineage>
</organism>
<dbReference type="InterPro" id="IPR017896">
    <property type="entry name" value="4Fe4S_Fe-S-bd"/>
</dbReference>
<comment type="subunit">
    <text evidence="8">The complex is composed of six subunits: RnfA, RnfB, RnfC, RnfD, RnfE and RnfG.</text>
</comment>
<evidence type="ECO:0000256" key="9">
    <source>
        <dbReference type="SAM" id="MobiDB-lite"/>
    </source>
</evidence>
<dbReference type="Gene3D" id="3.30.70.20">
    <property type="match status" value="1"/>
</dbReference>
<dbReference type="InterPro" id="IPR010208">
    <property type="entry name" value="Ion_transpt_RnfC/RsxC"/>
</dbReference>
<keyword evidence="5 8" id="KW-0249">Electron transport</keyword>
<evidence type="ECO:0000256" key="4">
    <source>
        <dbReference type="ARBA" id="ARBA00022737"/>
    </source>
</evidence>
<accession>A0A7V2SYZ1</accession>
<reference evidence="11" key="1">
    <citation type="journal article" date="2020" name="mSystems">
        <title>Genome- and Community-Level Interaction Insights into Carbon Utilization and Element Cycling Functions of Hydrothermarchaeota in Hydrothermal Sediment.</title>
        <authorList>
            <person name="Zhou Z."/>
            <person name="Liu Y."/>
            <person name="Xu W."/>
            <person name="Pan J."/>
            <person name="Luo Z.H."/>
            <person name="Li M."/>
        </authorList>
    </citation>
    <scope>NUCLEOTIDE SEQUENCE [LARGE SCALE GENOMIC DNA]</scope>
    <source>
        <strain evidence="11">HyVt-493</strain>
    </source>
</reference>
<dbReference type="GO" id="GO:0005886">
    <property type="term" value="C:plasma membrane"/>
    <property type="evidence" value="ECO:0007669"/>
    <property type="project" value="UniProtKB-SubCell"/>
</dbReference>
<evidence type="ECO:0000256" key="7">
    <source>
        <dbReference type="ARBA" id="ARBA00023014"/>
    </source>
</evidence>
<keyword evidence="6 8" id="KW-0408">Iron</keyword>
<feature type="binding site" evidence="8">
    <location>
        <position position="385"/>
    </location>
    <ligand>
        <name>[4Fe-4S] cluster</name>
        <dbReference type="ChEBI" id="CHEBI:49883"/>
        <label>1</label>
    </ligand>
</feature>
<comment type="function">
    <text evidence="8">Part of a membrane-bound complex that couples electron transfer with translocation of ions across the membrane.</text>
</comment>
<dbReference type="InterPro" id="IPR017900">
    <property type="entry name" value="4Fe4S_Fe_S_CS"/>
</dbReference>
<proteinExistence type="inferred from homology"/>
<dbReference type="Gene3D" id="3.40.50.11540">
    <property type="entry name" value="NADH-ubiquinone oxidoreductase 51kDa subunit"/>
    <property type="match status" value="1"/>
</dbReference>
<dbReference type="SUPFAM" id="SSF142019">
    <property type="entry name" value="Nqo1 FMN-binding domain-like"/>
    <property type="match status" value="1"/>
</dbReference>
<dbReference type="InterPro" id="IPR019554">
    <property type="entry name" value="Soluble_ligand-bd"/>
</dbReference>
<dbReference type="Pfam" id="PF10531">
    <property type="entry name" value="SLBB"/>
    <property type="match status" value="1"/>
</dbReference>
<keyword evidence="8" id="KW-1278">Translocase</keyword>
<keyword evidence="8" id="KW-0472">Membrane</keyword>
<keyword evidence="2 8" id="KW-0004">4Fe-4S</keyword>
<dbReference type="NCBIfam" id="NF003454">
    <property type="entry name" value="PRK05035.1"/>
    <property type="match status" value="1"/>
</dbReference>
<dbReference type="Pfam" id="PF01512">
    <property type="entry name" value="Complex1_51K"/>
    <property type="match status" value="1"/>
</dbReference>
<feature type="compositionally biased region" description="Basic residues" evidence="9">
    <location>
        <begin position="482"/>
        <end position="502"/>
    </location>
</feature>
<keyword evidence="8" id="KW-0997">Cell inner membrane</keyword>
<dbReference type="InterPro" id="IPR037225">
    <property type="entry name" value="Nuo51_FMN-bd_sf"/>
</dbReference>
<keyword evidence="8" id="KW-1003">Cell membrane</keyword>
<dbReference type="PROSITE" id="PS00198">
    <property type="entry name" value="4FE4S_FER_1"/>
    <property type="match status" value="2"/>
</dbReference>
<feature type="binding site" evidence="8">
    <location>
        <position position="431"/>
    </location>
    <ligand>
        <name>[4Fe-4S] cluster</name>
        <dbReference type="ChEBI" id="CHEBI:49883"/>
        <label>1</label>
    </ligand>
</feature>
<dbReference type="PROSITE" id="PS51379">
    <property type="entry name" value="4FE4S_FER_2"/>
    <property type="match status" value="2"/>
</dbReference>
<name>A0A7V2SYZ1_LEUMU</name>
<protein>
    <recommendedName>
        <fullName evidence="8">Ion-translocating oxidoreductase complex subunit C</fullName>
        <ecNumber evidence="8">7.-.-.-</ecNumber>
    </recommendedName>
    <alternativeName>
        <fullName evidence="8">Rnf electron transport complex subunit C</fullName>
    </alternativeName>
</protein>
<feature type="binding site" evidence="8">
    <location>
        <position position="421"/>
    </location>
    <ligand>
        <name>[4Fe-4S] cluster</name>
        <dbReference type="ChEBI" id="CHEBI:49883"/>
        <label>2</label>
    </ligand>
</feature>
<keyword evidence="7 8" id="KW-0411">Iron-sulfur</keyword>
<dbReference type="GO" id="GO:0046872">
    <property type="term" value="F:metal ion binding"/>
    <property type="evidence" value="ECO:0007669"/>
    <property type="project" value="UniProtKB-KW"/>
</dbReference>
<dbReference type="SUPFAM" id="SSF46548">
    <property type="entry name" value="alpha-helical ferredoxin"/>
    <property type="match status" value="1"/>
</dbReference>
<dbReference type="GO" id="GO:0009055">
    <property type="term" value="F:electron transfer activity"/>
    <property type="evidence" value="ECO:0007669"/>
    <property type="project" value="InterPro"/>
</dbReference>
<feature type="binding site" evidence="8">
    <location>
        <position position="388"/>
    </location>
    <ligand>
        <name>[4Fe-4S] cluster</name>
        <dbReference type="ChEBI" id="CHEBI:49883"/>
        <label>1</label>
    </ligand>
</feature>
<keyword evidence="1 8" id="KW-0813">Transport</keyword>
<evidence type="ECO:0000256" key="5">
    <source>
        <dbReference type="ARBA" id="ARBA00022982"/>
    </source>
</evidence>
<evidence type="ECO:0000256" key="6">
    <source>
        <dbReference type="ARBA" id="ARBA00023004"/>
    </source>
</evidence>
<dbReference type="Gene3D" id="3.10.20.600">
    <property type="match status" value="1"/>
</dbReference>
<dbReference type="InterPro" id="IPR026902">
    <property type="entry name" value="RnfC_N"/>
</dbReference>
<dbReference type="AlphaFoldDB" id="A0A7V2SYZ1"/>
<evidence type="ECO:0000256" key="8">
    <source>
        <dbReference type="HAMAP-Rule" id="MF_00461"/>
    </source>
</evidence>
<keyword evidence="3 8" id="KW-0479">Metal-binding</keyword>
<dbReference type="GO" id="GO:0022900">
    <property type="term" value="P:electron transport chain"/>
    <property type="evidence" value="ECO:0007669"/>
    <property type="project" value="UniProtKB-UniRule"/>
</dbReference>
<comment type="subcellular location">
    <subcellularLocation>
        <location evidence="8">Cell inner membrane</location>
        <topology evidence="8">Peripheral membrane protein</topology>
    </subcellularLocation>
</comment>
<dbReference type="GO" id="GO:0051539">
    <property type="term" value="F:4 iron, 4 sulfur cluster binding"/>
    <property type="evidence" value="ECO:0007669"/>
    <property type="project" value="UniProtKB-KW"/>
</dbReference>
<dbReference type="EMBL" id="DRMS01000086">
    <property type="protein sequence ID" value="HFC91592.1"/>
    <property type="molecule type" value="Genomic_DNA"/>
</dbReference>
<dbReference type="Proteomes" id="UP000885750">
    <property type="component" value="Unassembled WGS sequence"/>
</dbReference>
<dbReference type="Pfam" id="PF13375">
    <property type="entry name" value="RnfC_N"/>
    <property type="match status" value="1"/>
</dbReference>
<dbReference type="Pfam" id="PF12838">
    <property type="entry name" value="Fer4_7"/>
    <property type="match status" value="1"/>
</dbReference>
<comment type="cofactor">
    <cofactor evidence="8">
        <name>[4Fe-4S] cluster</name>
        <dbReference type="ChEBI" id="CHEBI:49883"/>
    </cofactor>
    <text evidence="8">Binds 2 [4Fe-4S] clusters per subunit.</text>
</comment>
<dbReference type="EC" id="7.-.-.-" evidence="8"/>
<comment type="similarity">
    <text evidence="8">Belongs to the 4Fe4S bacterial-type ferredoxin family. RnfC subfamily.</text>
</comment>